<evidence type="ECO:0000313" key="1">
    <source>
        <dbReference type="EMBL" id="KZL16160.1"/>
    </source>
</evidence>
<comment type="caution">
    <text evidence="1">The sequence shown here is derived from an EMBL/GenBank/DDBJ whole genome shotgun (WGS) entry which is preliminary data.</text>
</comment>
<dbReference type="Proteomes" id="UP000076577">
    <property type="component" value="Unassembled WGS sequence"/>
</dbReference>
<name>A0A165W8D7_9HYPH</name>
<dbReference type="EMBL" id="LMCB01000054">
    <property type="protein sequence ID" value="KZL16160.1"/>
    <property type="molecule type" value="Genomic_DNA"/>
</dbReference>
<protein>
    <submittedName>
        <fullName evidence="1">Uncharacterized protein</fullName>
    </submittedName>
</protein>
<proteinExistence type="predicted"/>
<sequence>MAEGSAKANEVSASEPAVKVKVLETSVSASLFGSDPVTLALARSF</sequence>
<gene>
    <name evidence="1" type="ORF">PsAD2_03499</name>
</gene>
<evidence type="ECO:0000313" key="2">
    <source>
        <dbReference type="Proteomes" id="UP000076577"/>
    </source>
</evidence>
<reference evidence="1 2" key="1">
    <citation type="journal article" date="2016" name="Front. Microbiol.">
        <title>Comparative Genomic Analysis Reveals a Diverse Repertoire of Genes Involved in Prokaryote-Eukaryote Interactions within the Pseudovibrio Genus.</title>
        <authorList>
            <person name="Romano S."/>
            <person name="Fernandez-Guerra A."/>
            <person name="Reen F.J."/>
            <person name="Glockner F.O."/>
            <person name="Crowley S.P."/>
            <person name="O'Sullivan O."/>
            <person name="Cotter P.D."/>
            <person name="Adams C."/>
            <person name="Dobson A.D."/>
            <person name="O'Gara F."/>
        </authorList>
    </citation>
    <scope>NUCLEOTIDE SEQUENCE [LARGE SCALE GENOMIC DNA]</scope>
    <source>
        <strain evidence="1 2">Ad2</strain>
    </source>
</reference>
<organism evidence="1 2">
    <name type="scientific">Pseudovibrio axinellae</name>
    <dbReference type="NCBI Taxonomy" id="989403"/>
    <lineage>
        <taxon>Bacteria</taxon>
        <taxon>Pseudomonadati</taxon>
        <taxon>Pseudomonadota</taxon>
        <taxon>Alphaproteobacteria</taxon>
        <taxon>Hyphomicrobiales</taxon>
        <taxon>Stappiaceae</taxon>
        <taxon>Pseudovibrio</taxon>
    </lineage>
</organism>
<keyword evidence="2" id="KW-1185">Reference proteome</keyword>
<accession>A0A165W8D7</accession>
<dbReference type="AlphaFoldDB" id="A0A165W8D7"/>